<name>A0A0U5BWQ7_XANCI</name>
<dbReference type="KEGG" id="xcw:J162_03460"/>
<dbReference type="Proteomes" id="UP000052230">
    <property type="component" value="Unassembled WGS sequence"/>
</dbReference>
<reference evidence="1 2" key="1">
    <citation type="submission" date="2014-09" db="EMBL/GenBank/DDBJ databases">
        <authorList>
            <person name="Regsiter A."/>
        </authorList>
    </citation>
    <scope>NUCLEOTIDE SEQUENCE [LARGE SCALE GENOMIC DNA]</scope>
</reference>
<dbReference type="KEGG" id="xcn:J169_03479"/>
<sequence>MITTGEVHVARQVLASRLSWLIQKGPSDEPFLIGTSKDGKNACLKLTEYHQFTWFESAGAERWGRLVFPSG</sequence>
<dbReference type="EMBL" id="CCXZ01000172">
    <property type="protein sequence ID" value="CEG18001.1"/>
    <property type="molecule type" value="Genomic_DNA"/>
</dbReference>
<dbReference type="KEGG" id="xcf:J172_03471"/>
<keyword evidence="2" id="KW-1185">Reference proteome</keyword>
<accession>A0A0U5BWQ7</accession>
<proteinExistence type="predicted"/>
<evidence type="ECO:0000313" key="1">
    <source>
        <dbReference type="EMBL" id="CEG18001.1"/>
    </source>
</evidence>
<organism evidence="1 2">
    <name type="scientific">Xanthomonas citri pv. citri</name>
    <dbReference type="NCBI Taxonomy" id="611301"/>
    <lineage>
        <taxon>Bacteria</taxon>
        <taxon>Pseudomonadati</taxon>
        <taxon>Pseudomonadota</taxon>
        <taxon>Gammaproteobacteria</taxon>
        <taxon>Lysobacterales</taxon>
        <taxon>Lysobacteraceae</taxon>
        <taxon>Xanthomonas</taxon>
    </lineage>
</organism>
<protein>
    <submittedName>
        <fullName evidence="1">Uncharacterized protein</fullName>
    </submittedName>
</protein>
<evidence type="ECO:0000313" key="2">
    <source>
        <dbReference type="Proteomes" id="UP000052230"/>
    </source>
</evidence>
<dbReference type="KEGG" id="xcm:J164_03456"/>
<dbReference type="AlphaFoldDB" id="A0A0U5BWQ7"/>
<gene>
    <name evidence="1" type="ORF">XAC3562_750065</name>
</gene>
<dbReference type="KEGG" id="xcu:J159_03456"/>
<comment type="caution">
    <text evidence="1">The sequence shown here is derived from an EMBL/GenBank/DDBJ whole genome shotgun (WGS) entry which is preliminary data.</text>
</comment>